<sequence length="194" mass="20385">MSRRLDAQRQNFEVMALAGGLGILAGLGFIVRDLVRIVPNRDVPVPVDLATMPHDVLLGGTAAAQATEAVIRVSDLRPVPYAAVLTAALLPTLVLMMVAACFAVLGRSFASGDFFAPAGLRAMKVTSITLVFGSVVIPTLQVMAANSALASVGVDFGQRMGTDWVLFAGGLLLGSAWYAFQRGARLQRDTEGLV</sequence>
<evidence type="ECO:0000256" key="1">
    <source>
        <dbReference type="SAM" id="Phobius"/>
    </source>
</evidence>
<keyword evidence="1" id="KW-0812">Transmembrane</keyword>
<reference evidence="3" key="1">
    <citation type="journal article" date="2019" name="Int. J. Syst. Evol. Microbiol.">
        <title>The Global Catalogue of Microorganisms (GCM) 10K type strain sequencing project: providing services to taxonomists for standard genome sequencing and annotation.</title>
        <authorList>
            <consortium name="The Broad Institute Genomics Platform"/>
            <consortium name="The Broad Institute Genome Sequencing Center for Infectious Disease"/>
            <person name="Wu L."/>
            <person name="Ma J."/>
        </authorList>
    </citation>
    <scope>NUCLEOTIDE SEQUENCE [LARGE SCALE GENOMIC DNA]</scope>
    <source>
        <strain evidence="3">CCM 7043</strain>
    </source>
</reference>
<feature type="transmembrane region" description="Helical" evidence="1">
    <location>
        <begin position="12"/>
        <end position="31"/>
    </location>
</feature>
<evidence type="ECO:0000313" key="2">
    <source>
        <dbReference type="EMBL" id="MFD2025008.1"/>
    </source>
</evidence>
<evidence type="ECO:0008006" key="4">
    <source>
        <dbReference type="Google" id="ProtNLM"/>
    </source>
</evidence>
<comment type="caution">
    <text evidence="2">The sequence shown here is derived from an EMBL/GenBank/DDBJ whole genome shotgun (WGS) entry which is preliminary data.</text>
</comment>
<dbReference type="RefSeq" id="WP_377196927.1">
    <property type="nucleotide sequence ID" value="NZ_JBHUHF010000001.1"/>
</dbReference>
<feature type="transmembrane region" description="Helical" evidence="1">
    <location>
        <begin position="164"/>
        <end position="180"/>
    </location>
</feature>
<feature type="transmembrane region" description="Helical" evidence="1">
    <location>
        <begin position="81"/>
        <end position="105"/>
    </location>
</feature>
<gene>
    <name evidence="2" type="ORF">ACFSL2_05745</name>
</gene>
<dbReference type="EMBL" id="JBHUHF010000001">
    <property type="protein sequence ID" value="MFD2025008.1"/>
    <property type="molecule type" value="Genomic_DNA"/>
</dbReference>
<name>A0ABW4V4J9_9MICO</name>
<keyword evidence="3" id="KW-1185">Reference proteome</keyword>
<protein>
    <recommendedName>
        <fullName evidence="4">DUF2975 family protein</fullName>
    </recommendedName>
</protein>
<keyword evidence="1" id="KW-0472">Membrane</keyword>
<keyword evidence="1" id="KW-1133">Transmembrane helix</keyword>
<organism evidence="2 3">
    <name type="scientific">Promicromonospora aerolata</name>
    <dbReference type="NCBI Taxonomy" id="195749"/>
    <lineage>
        <taxon>Bacteria</taxon>
        <taxon>Bacillati</taxon>
        <taxon>Actinomycetota</taxon>
        <taxon>Actinomycetes</taxon>
        <taxon>Micrococcales</taxon>
        <taxon>Promicromonosporaceae</taxon>
        <taxon>Promicromonospora</taxon>
    </lineage>
</organism>
<feature type="transmembrane region" description="Helical" evidence="1">
    <location>
        <begin position="125"/>
        <end position="144"/>
    </location>
</feature>
<accession>A0ABW4V4J9</accession>
<evidence type="ECO:0000313" key="3">
    <source>
        <dbReference type="Proteomes" id="UP001597338"/>
    </source>
</evidence>
<proteinExistence type="predicted"/>
<dbReference type="Proteomes" id="UP001597338">
    <property type="component" value="Unassembled WGS sequence"/>
</dbReference>